<name>A0ABT5HGZ9_9CAUL</name>
<dbReference type="EMBL" id="JAQQKV010000001">
    <property type="protein sequence ID" value="MDC7675371.1"/>
    <property type="molecule type" value="Genomic_DNA"/>
</dbReference>
<dbReference type="Pfam" id="PF05489">
    <property type="entry name" value="Phage_tail_X"/>
    <property type="match status" value="1"/>
</dbReference>
<sequence>MADATTMTATALQGETLDALVWRVARGRAEMVEKVLLMNYGLSDIGTILPEGHAVILPVVKAESVPVYDIVQLWN</sequence>
<comment type="caution">
    <text evidence="1">The sequence shown here is derived from an EMBL/GenBank/DDBJ whole genome shotgun (WGS) entry which is preliminary data.</text>
</comment>
<dbReference type="InterPro" id="IPR008861">
    <property type="entry name" value="GpX-like"/>
</dbReference>
<organism evidence="1 2">
    <name type="scientific">Asticcacaulis machinosus</name>
    <dbReference type="NCBI Taxonomy" id="2984211"/>
    <lineage>
        <taxon>Bacteria</taxon>
        <taxon>Pseudomonadati</taxon>
        <taxon>Pseudomonadota</taxon>
        <taxon>Alphaproteobacteria</taxon>
        <taxon>Caulobacterales</taxon>
        <taxon>Caulobacteraceae</taxon>
        <taxon>Asticcacaulis</taxon>
    </lineage>
</organism>
<evidence type="ECO:0000313" key="2">
    <source>
        <dbReference type="Proteomes" id="UP001218579"/>
    </source>
</evidence>
<keyword evidence="2" id="KW-1185">Reference proteome</keyword>
<gene>
    <name evidence="1" type="ORF">PQU98_04470</name>
</gene>
<dbReference type="RefSeq" id="WP_272743678.1">
    <property type="nucleotide sequence ID" value="NZ_JAQQKV010000001.1"/>
</dbReference>
<reference evidence="1 2" key="1">
    <citation type="submission" date="2023-01" db="EMBL/GenBank/DDBJ databases">
        <title>Novel species of the genus Asticcacaulis isolated from rivers.</title>
        <authorList>
            <person name="Lu H."/>
        </authorList>
    </citation>
    <scope>NUCLEOTIDE SEQUENCE [LARGE SCALE GENOMIC DNA]</scope>
    <source>
        <strain evidence="1 2">LKC15W</strain>
    </source>
</reference>
<proteinExistence type="predicted"/>
<accession>A0ABT5HGZ9</accession>
<dbReference type="Proteomes" id="UP001218579">
    <property type="component" value="Unassembled WGS sequence"/>
</dbReference>
<evidence type="ECO:0000313" key="1">
    <source>
        <dbReference type="EMBL" id="MDC7675371.1"/>
    </source>
</evidence>
<protein>
    <submittedName>
        <fullName evidence="1">Tail protein X</fullName>
    </submittedName>
</protein>